<keyword evidence="3" id="KW-1185">Reference proteome</keyword>
<organism evidence="2 3">
    <name type="scientific">Lithospermum erythrorhizon</name>
    <name type="common">Purple gromwell</name>
    <name type="synonym">Lithospermum officinale var. erythrorhizon</name>
    <dbReference type="NCBI Taxonomy" id="34254"/>
    <lineage>
        <taxon>Eukaryota</taxon>
        <taxon>Viridiplantae</taxon>
        <taxon>Streptophyta</taxon>
        <taxon>Embryophyta</taxon>
        <taxon>Tracheophyta</taxon>
        <taxon>Spermatophyta</taxon>
        <taxon>Magnoliopsida</taxon>
        <taxon>eudicotyledons</taxon>
        <taxon>Gunneridae</taxon>
        <taxon>Pentapetalae</taxon>
        <taxon>asterids</taxon>
        <taxon>lamiids</taxon>
        <taxon>Boraginales</taxon>
        <taxon>Boraginaceae</taxon>
        <taxon>Boraginoideae</taxon>
        <taxon>Lithospermeae</taxon>
        <taxon>Lithospermum</taxon>
    </lineage>
</organism>
<evidence type="ECO:0000313" key="3">
    <source>
        <dbReference type="Proteomes" id="UP001454036"/>
    </source>
</evidence>
<proteinExistence type="predicted"/>
<evidence type="ECO:0000256" key="1">
    <source>
        <dbReference type="SAM" id="Coils"/>
    </source>
</evidence>
<reference evidence="2 3" key="1">
    <citation type="submission" date="2024-01" db="EMBL/GenBank/DDBJ databases">
        <title>The complete chloroplast genome sequence of Lithospermum erythrorhizon: insights into the phylogenetic relationship among Boraginaceae species and the maternal lineages of purple gromwells.</title>
        <authorList>
            <person name="Okada T."/>
            <person name="Watanabe K."/>
        </authorList>
    </citation>
    <scope>NUCLEOTIDE SEQUENCE [LARGE SCALE GENOMIC DNA]</scope>
</reference>
<comment type="caution">
    <text evidence="2">The sequence shown here is derived from an EMBL/GenBank/DDBJ whole genome shotgun (WGS) entry which is preliminary data.</text>
</comment>
<dbReference type="Proteomes" id="UP001454036">
    <property type="component" value="Unassembled WGS sequence"/>
</dbReference>
<name>A0AAV3RQM6_LITER</name>
<keyword evidence="1" id="KW-0175">Coiled coil</keyword>
<sequence>MSGGIGFYRAAFHEAFPRSLPVNVSSSLSGDTCTEIVDIGESHAGTDESIPPSPEVALVLKDGTRPKTTNVEEHLSCMAAEIVDATMAAHSSIQHIESIFRDSLVSSDELSSRLLHEGEAIGRVRATLRQSEDRAARLRHELNELNTHIEVLRDQVTSRESVIACLEAEKSESVLRVASLEEIIEKGQTERLEQLSIELESLCLDLKGLL</sequence>
<protein>
    <submittedName>
        <fullName evidence="2">Uncharacterized protein</fullName>
    </submittedName>
</protein>
<accession>A0AAV3RQM6</accession>
<gene>
    <name evidence="2" type="ORF">LIER_29809</name>
</gene>
<dbReference type="EMBL" id="BAABME010010392">
    <property type="protein sequence ID" value="GAA0178214.1"/>
    <property type="molecule type" value="Genomic_DNA"/>
</dbReference>
<feature type="coiled-coil region" evidence="1">
    <location>
        <begin position="121"/>
        <end position="155"/>
    </location>
</feature>
<dbReference type="AlphaFoldDB" id="A0AAV3RQM6"/>
<evidence type="ECO:0000313" key="2">
    <source>
        <dbReference type="EMBL" id="GAA0178214.1"/>
    </source>
</evidence>